<proteinExistence type="predicted"/>
<name>A0A098G8C6_9GAMM</name>
<evidence type="ECO:0000313" key="1">
    <source>
        <dbReference type="EMBL" id="CEG58234.1"/>
    </source>
</evidence>
<sequence>MELLKKAGFQKSNREFEHIEIIDIICNEQLAMRWRPFTPTHHFSATSNFENSRLWNWPRRSCESLFYPMTKGIPCEAFPLNLKKANDLNELQTSIKEIAKFEDQK</sequence>
<keyword evidence="2" id="KW-1185">Reference proteome</keyword>
<protein>
    <submittedName>
        <fullName evidence="1">Uncharacterized protein</fullName>
    </submittedName>
</protein>
<dbReference type="HOGENOM" id="CLU_2233140_0_0_6"/>
<organism evidence="1 2">
    <name type="scientific">Legionella fallonii LLAP-10</name>
    <dbReference type="NCBI Taxonomy" id="1212491"/>
    <lineage>
        <taxon>Bacteria</taxon>
        <taxon>Pseudomonadati</taxon>
        <taxon>Pseudomonadota</taxon>
        <taxon>Gammaproteobacteria</taxon>
        <taxon>Legionellales</taxon>
        <taxon>Legionellaceae</taxon>
        <taxon>Legionella</taxon>
    </lineage>
</organism>
<reference evidence="2" key="1">
    <citation type="submission" date="2014-09" db="EMBL/GenBank/DDBJ databases">
        <authorList>
            <person name="Gomez-Valero L."/>
        </authorList>
    </citation>
    <scope>NUCLEOTIDE SEQUENCE [LARGE SCALE GENOMIC DNA]</scope>
    <source>
        <strain evidence="2">ATCC700992</strain>
    </source>
</reference>
<dbReference type="OrthoDB" id="32195at2"/>
<accession>A0A098G8C6</accession>
<dbReference type="KEGG" id="lfa:LFA_2880"/>
<dbReference type="Proteomes" id="UP000032430">
    <property type="component" value="Chromosome I"/>
</dbReference>
<gene>
    <name evidence="1" type="ORF">LFA_2880</name>
</gene>
<dbReference type="AlphaFoldDB" id="A0A098G8C6"/>
<dbReference type="EMBL" id="LN614827">
    <property type="protein sequence ID" value="CEG58234.1"/>
    <property type="molecule type" value="Genomic_DNA"/>
</dbReference>
<dbReference type="RefSeq" id="WP_045096598.1">
    <property type="nucleotide sequence ID" value="NZ_LN614827.1"/>
</dbReference>
<evidence type="ECO:0000313" key="2">
    <source>
        <dbReference type="Proteomes" id="UP000032430"/>
    </source>
</evidence>